<feature type="binding site" evidence="7">
    <location>
        <position position="206"/>
    </location>
    <ligand>
        <name>Zn(2+)</name>
        <dbReference type="ChEBI" id="CHEBI:29105"/>
        <note>catalytic</note>
    </ligand>
</feature>
<evidence type="ECO:0000256" key="4">
    <source>
        <dbReference type="ARBA" id="ARBA00022989"/>
    </source>
</evidence>
<dbReference type="KEGG" id="mno:Mnod_3265"/>
<feature type="transmembrane region" description="Helical" evidence="8">
    <location>
        <begin position="23"/>
        <end position="41"/>
    </location>
</feature>
<name>B8IL00_METNO</name>
<evidence type="ECO:0000313" key="10">
    <source>
        <dbReference type="Proteomes" id="UP000008207"/>
    </source>
</evidence>
<evidence type="ECO:0000256" key="1">
    <source>
        <dbReference type="ARBA" id="ARBA00004141"/>
    </source>
</evidence>
<dbReference type="Proteomes" id="UP000008207">
    <property type="component" value="Chromosome"/>
</dbReference>
<dbReference type="EMBL" id="CP001349">
    <property type="protein sequence ID" value="ACL58188.1"/>
    <property type="molecule type" value="Genomic_DNA"/>
</dbReference>
<proteinExistence type="predicted"/>
<keyword evidence="7" id="KW-0862">Zinc</keyword>
<evidence type="ECO:0000256" key="8">
    <source>
        <dbReference type="SAM" id="Phobius"/>
    </source>
</evidence>
<dbReference type="eggNOG" id="ENOG5032TAD">
    <property type="taxonomic scope" value="Bacteria"/>
</dbReference>
<dbReference type="GO" id="GO:0046872">
    <property type="term" value="F:metal ion binding"/>
    <property type="evidence" value="ECO:0007669"/>
    <property type="project" value="UniProtKB-KW"/>
</dbReference>
<keyword evidence="3" id="KW-0378">Hydrolase</keyword>
<feature type="transmembrane region" description="Helical" evidence="8">
    <location>
        <begin position="53"/>
        <end position="73"/>
    </location>
</feature>
<comment type="subcellular location">
    <subcellularLocation>
        <location evidence="1">Membrane</location>
        <topology evidence="1">Multi-pass membrane protein</topology>
    </subcellularLocation>
</comment>
<accession>B8IL00</accession>
<feature type="transmembrane region" description="Helical" evidence="8">
    <location>
        <begin position="105"/>
        <end position="122"/>
    </location>
</feature>
<sequence length="229" mass="24135">MGWWEPVRAYCERIDAGFWAEPLNALSNAAFLVAAVALALAERRRAAPDPVALALAGLVGLIGLGSFLFHTLALRWAELADVLPITLFIHAYFFLALYRLLGLGALASTLLTLAFAAAGFGFEPALSALAGRPLAPATNGSIAYAPALLALLGIGAALRAAPREAQHRAGRALLGIAGIFLLSLCARTLDRALCPLLPSGTHWLWHILNAVVLAALVRVAARHRREPAG</sequence>
<feature type="transmembrane region" description="Helical" evidence="8">
    <location>
        <begin position="172"/>
        <end position="189"/>
    </location>
</feature>
<gene>
    <name evidence="9" type="ordered locus">Mnod_3265</name>
</gene>
<comment type="cofactor">
    <cofactor evidence="7">
        <name>Zn(2+)</name>
        <dbReference type="ChEBI" id="CHEBI:29105"/>
    </cofactor>
</comment>
<organism evidence="9 10">
    <name type="scientific">Methylobacterium nodulans (strain LMG 21967 / CNCM I-2342 / ORS 2060)</name>
    <dbReference type="NCBI Taxonomy" id="460265"/>
    <lineage>
        <taxon>Bacteria</taxon>
        <taxon>Pseudomonadati</taxon>
        <taxon>Pseudomonadota</taxon>
        <taxon>Alphaproteobacteria</taxon>
        <taxon>Hyphomicrobiales</taxon>
        <taxon>Methylobacteriaceae</taxon>
        <taxon>Methylobacterium</taxon>
    </lineage>
</organism>
<dbReference type="RefSeq" id="WP_015929851.1">
    <property type="nucleotide sequence ID" value="NC_011894.1"/>
</dbReference>
<dbReference type="STRING" id="460265.Mnod_3265"/>
<dbReference type="Pfam" id="PF05875">
    <property type="entry name" value="Ceramidase"/>
    <property type="match status" value="1"/>
</dbReference>
<feature type="binding site" evidence="7">
    <location>
        <position position="70"/>
    </location>
    <ligand>
        <name>Zn(2+)</name>
        <dbReference type="ChEBI" id="CHEBI:29105"/>
        <note>catalytic</note>
    </ligand>
</feature>
<keyword evidence="2 8" id="KW-0812">Transmembrane</keyword>
<dbReference type="GO" id="GO:0006672">
    <property type="term" value="P:ceramide metabolic process"/>
    <property type="evidence" value="ECO:0007669"/>
    <property type="project" value="InterPro"/>
</dbReference>
<keyword evidence="6" id="KW-0479">Metal-binding</keyword>
<feature type="binding site" evidence="7">
    <location>
        <position position="202"/>
    </location>
    <ligand>
        <name>Zn(2+)</name>
        <dbReference type="ChEBI" id="CHEBI:29105"/>
        <note>catalytic</note>
    </ligand>
</feature>
<dbReference type="GO" id="GO:0016811">
    <property type="term" value="F:hydrolase activity, acting on carbon-nitrogen (but not peptide) bonds, in linear amides"/>
    <property type="evidence" value="ECO:0007669"/>
    <property type="project" value="InterPro"/>
</dbReference>
<protein>
    <recommendedName>
        <fullName evidence="11">Ceramidase</fullName>
    </recommendedName>
</protein>
<dbReference type="HOGENOM" id="CLU_068425_0_0_5"/>
<evidence type="ECO:0000256" key="3">
    <source>
        <dbReference type="ARBA" id="ARBA00022801"/>
    </source>
</evidence>
<evidence type="ECO:0000256" key="7">
    <source>
        <dbReference type="PIRSR" id="PIRSR608901-2"/>
    </source>
</evidence>
<feature type="transmembrane region" description="Helical" evidence="8">
    <location>
        <begin position="201"/>
        <end position="221"/>
    </location>
</feature>
<evidence type="ECO:0000256" key="2">
    <source>
        <dbReference type="ARBA" id="ARBA00022692"/>
    </source>
</evidence>
<reference evidence="9 10" key="1">
    <citation type="submission" date="2009-01" db="EMBL/GenBank/DDBJ databases">
        <title>Complete sequence of chromosome of Methylobacterium nodulans ORS 2060.</title>
        <authorList>
            <consortium name="US DOE Joint Genome Institute"/>
            <person name="Lucas S."/>
            <person name="Copeland A."/>
            <person name="Lapidus A."/>
            <person name="Glavina del Rio T."/>
            <person name="Dalin E."/>
            <person name="Tice H."/>
            <person name="Bruce D."/>
            <person name="Goodwin L."/>
            <person name="Pitluck S."/>
            <person name="Sims D."/>
            <person name="Brettin T."/>
            <person name="Detter J.C."/>
            <person name="Han C."/>
            <person name="Larimer F."/>
            <person name="Land M."/>
            <person name="Hauser L."/>
            <person name="Kyrpides N."/>
            <person name="Ivanova N."/>
            <person name="Marx C.J."/>
            <person name="Richardson P."/>
        </authorList>
    </citation>
    <scope>NUCLEOTIDE SEQUENCE [LARGE SCALE GENOMIC DNA]</scope>
    <source>
        <strain evidence="10">LMG 21967 / CNCM I-2342 / ORS 2060</strain>
    </source>
</reference>
<feature type="binding site" evidence="6">
    <location>
        <position position="21"/>
    </location>
    <ligand>
        <name>Ca(2+)</name>
        <dbReference type="ChEBI" id="CHEBI:29108"/>
    </ligand>
</feature>
<keyword evidence="5 8" id="KW-0472">Membrane</keyword>
<feature type="transmembrane region" description="Helical" evidence="8">
    <location>
        <begin position="142"/>
        <end position="160"/>
    </location>
</feature>
<evidence type="ECO:0000256" key="6">
    <source>
        <dbReference type="PIRSR" id="PIRSR608901-1"/>
    </source>
</evidence>
<dbReference type="OrthoDB" id="277121at2"/>
<dbReference type="AlphaFoldDB" id="B8IL00"/>
<keyword evidence="6" id="KW-0106">Calcium</keyword>
<dbReference type="InterPro" id="IPR008901">
    <property type="entry name" value="ACER"/>
</dbReference>
<feature type="transmembrane region" description="Helical" evidence="8">
    <location>
        <begin position="79"/>
        <end position="98"/>
    </location>
</feature>
<keyword evidence="4 8" id="KW-1133">Transmembrane helix</keyword>
<evidence type="ECO:0000313" key="9">
    <source>
        <dbReference type="EMBL" id="ACL58188.1"/>
    </source>
</evidence>
<evidence type="ECO:0000256" key="5">
    <source>
        <dbReference type="ARBA" id="ARBA00023136"/>
    </source>
</evidence>
<keyword evidence="10" id="KW-1185">Reference proteome</keyword>
<dbReference type="GO" id="GO:0016020">
    <property type="term" value="C:membrane"/>
    <property type="evidence" value="ECO:0007669"/>
    <property type="project" value="UniProtKB-SubCell"/>
</dbReference>
<evidence type="ECO:0008006" key="11">
    <source>
        <dbReference type="Google" id="ProtNLM"/>
    </source>
</evidence>